<dbReference type="CDD" id="cd01998">
    <property type="entry name" value="MnmA_TRMU-like"/>
    <property type="match status" value="1"/>
</dbReference>
<comment type="function">
    <text evidence="9">Catalyzes the 2-thiolation of uridine at the wobble position (U34) of tRNA, leading to the formation of s(2)U34.</text>
</comment>
<comment type="catalytic activity">
    <reaction evidence="8 9">
        <text>S-sulfanyl-L-cysteinyl-[protein] + uridine(34) in tRNA + AH2 + ATP = 2-thiouridine(34) in tRNA + L-cysteinyl-[protein] + A + AMP + diphosphate + H(+)</text>
        <dbReference type="Rhea" id="RHEA:47032"/>
        <dbReference type="Rhea" id="RHEA-COMP:10131"/>
        <dbReference type="Rhea" id="RHEA-COMP:11726"/>
        <dbReference type="Rhea" id="RHEA-COMP:11727"/>
        <dbReference type="Rhea" id="RHEA-COMP:11728"/>
        <dbReference type="ChEBI" id="CHEBI:13193"/>
        <dbReference type="ChEBI" id="CHEBI:15378"/>
        <dbReference type="ChEBI" id="CHEBI:17499"/>
        <dbReference type="ChEBI" id="CHEBI:29950"/>
        <dbReference type="ChEBI" id="CHEBI:30616"/>
        <dbReference type="ChEBI" id="CHEBI:33019"/>
        <dbReference type="ChEBI" id="CHEBI:61963"/>
        <dbReference type="ChEBI" id="CHEBI:65315"/>
        <dbReference type="ChEBI" id="CHEBI:87170"/>
        <dbReference type="ChEBI" id="CHEBI:456215"/>
        <dbReference type="EC" id="2.8.1.13"/>
    </reaction>
</comment>
<keyword evidence="2 9" id="KW-0808">Transferase</keyword>
<dbReference type="Gene3D" id="2.30.30.280">
    <property type="entry name" value="Adenine nucleotide alpha hydrolases-like domains"/>
    <property type="match status" value="1"/>
</dbReference>
<feature type="binding site" evidence="9">
    <location>
        <position position="33"/>
    </location>
    <ligand>
        <name>ATP</name>
        <dbReference type="ChEBI" id="CHEBI:30616"/>
    </ligand>
</feature>
<comment type="caution">
    <text evidence="9">Lacks conserved residue(s) required for the propagation of feature annotation.</text>
</comment>
<sequence>MKRVLIALSGGVDSSVSAYLLKKQGYDVVAITFNLCDDIIKDNYTKMIEDAKRVSDFLGIEHHVVDYKEDFKEKVIEPFIREYELGHTPNPCIFCNKNIKFKRFHDEMKNFDADFIATGHYVEKYEENGIHYLEKSSNIRKDQSYFLYNIKQNQLKDAIFPVGAMDKDKTRAIAKEAGIPVYNKKDSQEICFIANDDYKAFLNKYSENISKKGLIKDKSGKVLGEHDGIRNYTIGQRRGLNVALGQRAFVTKIDPIHNEIILGPEEDLFKKTAIIKDVNWISIDEIDEDKVYTAKVRYRSNDEKAKIKKNEDGTYTVTFEEPQRAITLSQSLVVYDGRTVVGGGVILD</sequence>
<dbReference type="EC" id="2.8.1.13" evidence="9"/>
<feature type="site" description="Interaction with tRNA" evidence="9">
    <location>
        <position position="330"/>
    </location>
</feature>
<keyword evidence="5 9" id="KW-0067">ATP-binding</keyword>
<evidence type="ECO:0000256" key="8">
    <source>
        <dbReference type="ARBA" id="ARBA00051542"/>
    </source>
</evidence>
<feature type="site" description="Interaction with tRNA" evidence="9">
    <location>
        <position position="120"/>
    </location>
</feature>
<dbReference type="GO" id="GO:0002143">
    <property type="term" value="P:tRNA wobble position uridine thiolation"/>
    <property type="evidence" value="ECO:0007669"/>
    <property type="project" value="TreeGrafter"/>
</dbReference>
<dbReference type="Pfam" id="PF20259">
    <property type="entry name" value="tRNA_Me_trans_M"/>
    <property type="match status" value="1"/>
</dbReference>
<keyword evidence="7" id="KW-1015">Disulfide bond</keyword>
<dbReference type="GO" id="GO:0005524">
    <property type="term" value="F:ATP binding"/>
    <property type="evidence" value="ECO:0007669"/>
    <property type="project" value="UniProtKB-KW"/>
</dbReference>
<dbReference type="GO" id="GO:0103016">
    <property type="term" value="F:tRNA-uridine 2-sulfurtransferase activity"/>
    <property type="evidence" value="ECO:0007669"/>
    <property type="project" value="UniProtKB-EC"/>
</dbReference>
<dbReference type="PANTHER" id="PTHR11933">
    <property type="entry name" value="TRNA 5-METHYLAMINOMETHYL-2-THIOURIDYLATE -METHYLTRANSFERASE"/>
    <property type="match status" value="1"/>
</dbReference>
<evidence type="ECO:0000313" key="12">
    <source>
        <dbReference type="EMBL" id="UQK59539.1"/>
    </source>
</evidence>
<dbReference type="Gene3D" id="2.40.30.10">
    <property type="entry name" value="Translation factors"/>
    <property type="match status" value="1"/>
</dbReference>
<feature type="region of interest" description="Interaction with tRNA" evidence="9">
    <location>
        <begin position="297"/>
        <end position="298"/>
    </location>
</feature>
<gene>
    <name evidence="9 12" type="primary">mnmA</name>
    <name evidence="12" type="ORF">M1R53_02525</name>
</gene>
<dbReference type="InterPro" id="IPR004506">
    <property type="entry name" value="MnmA-like"/>
</dbReference>
<protein>
    <recommendedName>
        <fullName evidence="9">tRNA-specific 2-thiouridylase MnmA</fullName>
        <ecNumber evidence="9">2.8.1.13</ecNumber>
    </recommendedName>
</protein>
<dbReference type="Pfam" id="PF03054">
    <property type="entry name" value="tRNA_Me_trans"/>
    <property type="match status" value="1"/>
</dbReference>
<evidence type="ECO:0000259" key="11">
    <source>
        <dbReference type="Pfam" id="PF20259"/>
    </source>
</evidence>
<evidence type="ECO:0000256" key="6">
    <source>
        <dbReference type="ARBA" id="ARBA00022884"/>
    </source>
</evidence>
<evidence type="ECO:0000256" key="2">
    <source>
        <dbReference type="ARBA" id="ARBA00022679"/>
    </source>
</evidence>
<proteinExistence type="inferred from homology"/>
<keyword evidence="4 9" id="KW-0547">Nucleotide-binding</keyword>
<name>A0A9E7DKJ7_9FIRM</name>
<keyword evidence="3 9" id="KW-0819">tRNA processing</keyword>
<evidence type="ECO:0000313" key="13">
    <source>
        <dbReference type="Proteomes" id="UP000831151"/>
    </source>
</evidence>
<dbReference type="NCBIfam" id="NF001138">
    <property type="entry name" value="PRK00143.1"/>
    <property type="match status" value="1"/>
</dbReference>
<evidence type="ECO:0000256" key="1">
    <source>
        <dbReference type="ARBA" id="ARBA00022555"/>
    </source>
</evidence>
<feature type="active site" description="Cysteine persulfide intermediate" evidence="9">
    <location>
        <position position="191"/>
    </location>
</feature>
<evidence type="ECO:0000256" key="5">
    <source>
        <dbReference type="ARBA" id="ARBA00022840"/>
    </source>
</evidence>
<dbReference type="InterPro" id="IPR023382">
    <property type="entry name" value="MnmA-like_central_sf"/>
</dbReference>
<dbReference type="Gene3D" id="3.40.50.620">
    <property type="entry name" value="HUPs"/>
    <property type="match status" value="1"/>
</dbReference>
<dbReference type="Pfam" id="PF20258">
    <property type="entry name" value="tRNA_Me_trans_C"/>
    <property type="match status" value="1"/>
</dbReference>
<dbReference type="SUPFAM" id="SSF52402">
    <property type="entry name" value="Adenine nucleotide alpha hydrolases-like"/>
    <property type="match status" value="1"/>
</dbReference>
<dbReference type="PANTHER" id="PTHR11933:SF5">
    <property type="entry name" value="MITOCHONDRIAL TRNA-SPECIFIC 2-THIOURIDYLASE 1"/>
    <property type="match status" value="1"/>
</dbReference>
<dbReference type="RefSeq" id="WP_249242955.1">
    <property type="nucleotide sequence ID" value="NZ_CP096649.1"/>
</dbReference>
<keyword evidence="1 9" id="KW-0820">tRNA-binding</keyword>
<dbReference type="InterPro" id="IPR014729">
    <property type="entry name" value="Rossmann-like_a/b/a_fold"/>
</dbReference>
<feature type="binding site" evidence="9">
    <location>
        <begin position="7"/>
        <end position="14"/>
    </location>
    <ligand>
        <name>ATP</name>
        <dbReference type="ChEBI" id="CHEBI:30616"/>
    </ligand>
</feature>
<evidence type="ECO:0000256" key="9">
    <source>
        <dbReference type="HAMAP-Rule" id="MF_00144"/>
    </source>
</evidence>
<feature type="domain" description="tRNA-specific 2-thiouridylase MnmA-like C-terminal" evidence="10">
    <location>
        <begin position="272"/>
        <end position="346"/>
    </location>
</feature>
<evidence type="ECO:0000256" key="4">
    <source>
        <dbReference type="ARBA" id="ARBA00022741"/>
    </source>
</evidence>
<evidence type="ECO:0000256" key="7">
    <source>
        <dbReference type="ARBA" id="ARBA00023157"/>
    </source>
</evidence>
<keyword evidence="9" id="KW-0963">Cytoplasm</keyword>
<organism evidence="12 13">
    <name type="scientific">Fenollaria massiliensis</name>
    <dbReference type="NCBI Taxonomy" id="938288"/>
    <lineage>
        <taxon>Bacteria</taxon>
        <taxon>Bacillati</taxon>
        <taxon>Bacillota</taxon>
        <taxon>Clostridia</taxon>
        <taxon>Eubacteriales</taxon>
        <taxon>Fenollaria</taxon>
    </lineage>
</organism>
<dbReference type="GO" id="GO:0005737">
    <property type="term" value="C:cytoplasm"/>
    <property type="evidence" value="ECO:0007669"/>
    <property type="project" value="UniProtKB-SubCell"/>
</dbReference>
<comment type="subcellular location">
    <subcellularLocation>
        <location evidence="9">Cytoplasm</location>
    </subcellularLocation>
</comment>
<dbReference type="NCBIfam" id="TIGR00420">
    <property type="entry name" value="trmU"/>
    <property type="match status" value="1"/>
</dbReference>
<keyword evidence="13" id="KW-1185">Reference proteome</keyword>
<feature type="region of interest" description="Interaction with tRNA" evidence="9">
    <location>
        <begin position="141"/>
        <end position="143"/>
    </location>
</feature>
<evidence type="ECO:0000259" key="10">
    <source>
        <dbReference type="Pfam" id="PF20258"/>
    </source>
</evidence>
<evidence type="ECO:0000256" key="3">
    <source>
        <dbReference type="ARBA" id="ARBA00022694"/>
    </source>
</evidence>
<dbReference type="HAMAP" id="MF_00144">
    <property type="entry name" value="tRNA_thiouridyl_MnmA"/>
    <property type="match status" value="1"/>
</dbReference>
<comment type="similarity">
    <text evidence="9">Belongs to the MnmA/TRMU family.</text>
</comment>
<dbReference type="AlphaFoldDB" id="A0A9E7DKJ7"/>
<accession>A0A9E7DKJ7</accession>
<reference evidence="12" key="1">
    <citation type="submission" date="2022-04" db="EMBL/GenBank/DDBJ databases">
        <title>Complete genome sequences of Ezakiella coagulans and Fenollaria massiliensis.</title>
        <authorList>
            <person name="France M.T."/>
            <person name="Clifford J."/>
            <person name="Narina S."/>
            <person name="Rutt L."/>
            <person name="Ravel J."/>
        </authorList>
    </citation>
    <scope>NUCLEOTIDE SEQUENCE</scope>
    <source>
        <strain evidence="12">C0061C2</strain>
    </source>
</reference>
<dbReference type="EMBL" id="CP096649">
    <property type="protein sequence ID" value="UQK59539.1"/>
    <property type="molecule type" value="Genomic_DNA"/>
</dbReference>
<feature type="binding site" evidence="9">
    <location>
        <position position="119"/>
    </location>
    <ligand>
        <name>ATP</name>
        <dbReference type="ChEBI" id="CHEBI:30616"/>
    </ligand>
</feature>
<dbReference type="KEGG" id="fms:M1R53_02525"/>
<dbReference type="InterPro" id="IPR046884">
    <property type="entry name" value="MnmA-like_central"/>
</dbReference>
<feature type="domain" description="tRNA-specific 2-thiouridylase MnmA-like central" evidence="11">
    <location>
        <begin position="199"/>
        <end position="263"/>
    </location>
</feature>
<dbReference type="InterPro" id="IPR046885">
    <property type="entry name" value="MnmA-like_C"/>
</dbReference>
<dbReference type="Proteomes" id="UP000831151">
    <property type="component" value="Chromosome"/>
</dbReference>
<keyword evidence="6 9" id="KW-0694">RNA-binding</keyword>
<dbReference type="GO" id="GO:0000049">
    <property type="term" value="F:tRNA binding"/>
    <property type="evidence" value="ECO:0007669"/>
    <property type="project" value="UniProtKB-KW"/>
</dbReference>
<feature type="active site" description="Nucleophile" evidence="9">
    <location>
        <position position="95"/>
    </location>
</feature>